<proteinExistence type="predicted"/>
<dbReference type="AlphaFoldDB" id="A0A427ADF2"/>
<feature type="compositionally biased region" description="Basic and acidic residues" evidence="1">
    <location>
        <begin position="63"/>
        <end position="72"/>
    </location>
</feature>
<evidence type="ECO:0000313" key="2">
    <source>
        <dbReference type="EMBL" id="RRT74287.1"/>
    </source>
</evidence>
<dbReference type="EMBL" id="AMZH03002818">
    <property type="protein sequence ID" value="RRT74287.1"/>
    <property type="molecule type" value="Genomic_DNA"/>
</dbReference>
<protein>
    <submittedName>
        <fullName evidence="2">Uncharacterized protein</fullName>
    </submittedName>
</protein>
<sequence length="126" mass="15187">MVPDIEWYKPRFANSIYTARYGRYILVRQVTSTWTTRYRVVPPKNQLSAVDFNCRRSIEGEIDRRRSIEGEKGKKKKKKKKRRGEEEPTFHVTSSPAHRRRPRPRAIFLPREEMKRLLAWGERSRQ</sequence>
<gene>
    <name evidence="2" type="ORF">B296_00021136</name>
</gene>
<feature type="region of interest" description="Disordered" evidence="1">
    <location>
        <begin position="63"/>
        <end position="108"/>
    </location>
</feature>
<comment type="caution">
    <text evidence="2">The sequence shown here is derived from an EMBL/GenBank/DDBJ whole genome shotgun (WGS) entry which is preliminary data.</text>
</comment>
<feature type="compositionally biased region" description="Basic residues" evidence="1">
    <location>
        <begin position="73"/>
        <end position="82"/>
    </location>
</feature>
<dbReference type="Proteomes" id="UP000287651">
    <property type="component" value="Unassembled WGS sequence"/>
</dbReference>
<reference evidence="2 3" key="1">
    <citation type="journal article" date="2014" name="Agronomy (Basel)">
        <title>A Draft Genome Sequence for Ensete ventricosum, the Drought-Tolerant Tree Against Hunger.</title>
        <authorList>
            <person name="Harrison J."/>
            <person name="Moore K.A."/>
            <person name="Paszkiewicz K."/>
            <person name="Jones T."/>
            <person name="Grant M."/>
            <person name="Ambacheew D."/>
            <person name="Muzemil S."/>
            <person name="Studholme D.J."/>
        </authorList>
    </citation>
    <scope>NUCLEOTIDE SEQUENCE [LARGE SCALE GENOMIC DNA]</scope>
</reference>
<accession>A0A427ADF2</accession>
<organism evidence="2 3">
    <name type="scientific">Ensete ventricosum</name>
    <name type="common">Abyssinian banana</name>
    <name type="synonym">Musa ensete</name>
    <dbReference type="NCBI Taxonomy" id="4639"/>
    <lineage>
        <taxon>Eukaryota</taxon>
        <taxon>Viridiplantae</taxon>
        <taxon>Streptophyta</taxon>
        <taxon>Embryophyta</taxon>
        <taxon>Tracheophyta</taxon>
        <taxon>Spermatophyta</taxon>
        <taxon>Magnoliopsida</taxon>
        <taxon>Liliopsida</taxon>
        <taxon>Zingiberales</taxon>
        <taxon>Musaceae</taxon>
        <taxon>Ensete</taxon>
    </lineage>
</organism>
<evidence type="ECO:0000313" key="3">
    <source>
        <dbReference type="Proteomes" id="UP000287651"/>
    </source>
</evidence>
<name>A0A427ADF2_ENSVE</name>
<evidence type="ECO:0000256" key="1">
    <source>
        <dbReference type="SAM" id="MobiDB-lite"/>
    </source>
</evidence>
<feature type="non-terminal residue" evidence="2">
    <location>
        <position position="126"/>
    </location>
</feature>